<dbReference type="Proteomes" id="UP000033651">
    <property type="component" value="Unassembled WGS sequence"/>
</dbReference>
<dbReference type="PATRIC" id="fig|345309.4.peg.193"/>
<dbReference type="RefSeq" id="WP_045828511.1">
    <property type="nucleotide sequence ID" value="NZ_JZRB01000010.1"/>
</dbReference>
<keyword evidence="2" id="KW-1185">Reference proteome</keyword>
<proteinExistence type="predicted"/>
<sequence>MNHRLRTFLLAAGGFLAALAIAAVIATYVVLQPDRFTSLLQARAKAVGLQLSLASPATPTIWPKPALELDGVTVRGASGGAPLIVAARGKLVLPWRTLMGRDTSMSRLEVEGARIDLDAVSAYLDTLPQRPSTAGATLPTIDAGFRISRGTLLRGNRLLLSNVEADAGRLASGRRFSLSLAASTADGSPYQVMLATVPTLRDGVLTLEDVALDIASTGRFEAKLKGDATWRGAADVGASLSGRLDRAAASPFDVVLDVTPANQDGPLYIAMKLDGDAGHADLRVPPLALADWWAGMHGSGAPALPPLLGSADVQSIDAAGVQVKGLRIRATPNVPVPATSTAAPAGAP</sequence>
<evidence type="ECO:0008006" key="3">
    <source>
        <dbReference type="Google" id="ProtNLM"/>
    </source>
</evidence>
<dbReference type="AlphaFoldDB" id="A0A0F3KYG9"/>
<gene>
    <name evidence="1" type="ORF">VI08_05260</name>
</gene>
<protein>
    <recommendedName>
        <fullName evidence="3">AsmA protein</fullName>
    </recommendedName>
</protein>
<evidence type="ECO:0000313" key="2">
    <source>
        <dbReference type="Proteomes" id="UP000033651"/>
    </source>
</evidence>
<organism evidence="1 2">
    <name type="scientific">Luteibacter yeojuensis</name>
    <dbReference type="NCBI Taxonomy" id="345309"/>
    <lineage>
        <taxon>Bacteria</taxon>
        <taxon>Pseudomonadati</taxon>
        <taxon>Pseudomonadota</taxon>
        <taxon>Gammaproteobacteria</taxon>
        <taxon>Lysobacterales</taxon>
        <taxon>Rhodanobacteraceae</taxon>
        <taxon>Luteibacter</taxon>
    </lineage>
</organism>
<comment type="caution">
    <text evidence="1">The sequence shown here is derived from an EMBL/GenBank/DDBJ whole genome shotgun (WGS) entry which is preliminary data.</text>
</comment>
<dbReference type="OrthoDB" id="5965899at2"/>
<reference evidence="1 2" key="1">
    <citation type="submission" date="2015-03" db="EMBL/GenBank/DDBJ databases">
        <title>Draft genome sequence of Luteibacter yeojuensis strain SU11.</title>
        <authorList>
            <person name="Sulaiman J."/>
            <person name="Priya K."/>
            <person name="Chan K.-G."/>
        </authorList>
    </citation>
    <scope>NUCLEOTIDE SEQUENCE [LARGE SCALE GENOMIC DNA]</scope>
    <source>
        <strain evidence="1 2">SU11</strain>
    </source>
</reference>
<evidence type="ECO:0000313" key="1">
    <source>
        <dbReference type="EMBL" id="KJV36263.1"/>
    </source>
</evidence>
<accession>A0A0F3KYG9</accession>
<dbReference type="EMBL" id="JZRB01000010">
    <property type="protein sequence ID" value="KJV36263.1"/>
    <property type="molecule type" value="Genomic_DNA"/>
</dbReference>
<name>A0A0F3KYG9_9GAMM</name>